<evidence type="ECO:0000313" key="1">
    <source>
        <dbReference type="EMBL" id="NGP76313.1"/>
    </source>
</evidence>
<comment type="caution">
    <text evidence="1">The sequence shown here is derived from an EMBL/GenBank/DDBJ whole genome shotgun (WGS) entry which is preliminary data.</text>
</comment>
<gene>
    <name evidence="1" type="ORF">G3570_06700</name>
</gene>
<evidence type="ECO:0000313" key="2">
    <source>
        <dbReference type="Proteomes" id="UP000473278"/>
    </source>
</evidence>
<dbReference type="EMBL" id="JAALLT010000002">
    <property type="protein sequence ID" value="NGP76313.1"/>
    <property type="molecule type" value="Genomic_DNA"/>
</dbReference>
<accession>A0A6M1T7R8</accession>
<dbReference type="AlphaFoldDB" id="A0A6M1T7R8"/>
<dbReference type="Proteomes" id="UP000473278">
    <property type="component" value="Unassembled WGS sequence"/>
</dbReference>
<proteinExistence type="predicted"/>
<keyword evidence="2" id="KW-1185">Reference proteome</keyword>
<dbReference type="RefSeq" id="WP_165140550.1">
    <property type="nucleotide sequence ID" value="NZ_JAALLT010000002.1"/>
</dbReference>
<sequence length="113" mass="13429">MTRNKLRKLYLAVIILLFAIPEAASGQYFGRNQVQYEDFDFQILHTEHFDIYHYPQEEKAVKDLGKLSERWYQRHSATLNHTFKTKNLLIIYAVPFQRPEQPGYVGFHISPGW</sequence>
<organism evidence="1 2">
    <name type="scientific">Halalkalibaculum roseum</name>
    <dbReference type="NCBI Taxonomy" id="2709311"/>
    <lineage>
        <taxon>Bacteria</taxon>
        <taxon>Pseudomonadati</taxon>
        <taxon>Balneolota</taxon>
        <taxon>Balneolia</taxon>
        <taxon>Balneolales</taxon>
        <taxon>Balneolaceae</taxon>
        <taxon>Halalkalibaculum</taxon>
    </lineage>
</organism>
<reference evidence="1 2" key="1">
    <citation type="submission" date="2020-02" db="EMBL/GenBank/DDBJ databases">
        <title>Balneolaceae bacterium YR4-1, complete genome.</title>
        <authorList>
            <person name="Li Y."/>
            <person name="Wu S."/>
        </authorList>
    </citation>
    <scope>NUCLEOTIDE SEQUENCE [LARGE SCALE GENOMIC DNA]</scope>
    <source>
        <strain evidence="1 2">YR4-1</strain>
    </source>
</reference>
<name>A0A6M1T7R8_9BACT</name>
<protein>
    <submittedName>
        <fullName evidence="1">Uncharacterized protein</fullName>
    </submittedName>
</protein>